<dbReference type="GO" id="GO:0006508">
    <property type="term" value="P:proteolysis"/>
    <property type="evidence" value="ECO:0007669"/>
    <property type="project" value="UniProtKB-KW"/>
</dbReference>
<evidence type="ECO:0000259" key="2">
    <source>
        <dbReference type="Pfam" id="PF13240"/>
    </source>
</evidence>
<feature type="domain" description="DZANK-type" evidence="1">
    <location>
        <begin position="301"/>
        <end position="356"/>
    </location>
</feature>
<dbReference type="SUPFAM" id="SSF117892">
    <property type="entry name" value="Band 7/SPFH domain"/>
    <property type="match status" value="1"/>
</dbReference>
<feature type="domain" description="SPFH" evidence="3">
    <location>
        <begin position="22"/>
        <end position="217"/>
    </location>
</feature>
<evidence type="ECO:0000259" key="1">
    <source>
        <dbReference type="Pfam" id="PF12773"/>
    </source>
</evidence>
<accession>A0A1I0WTC4</accession>
<keyword evidence="4" id="KW-0645">Protease</keyword>
<gene>
    <name evidence="4" type="ORF">SAMN04488528_100630</name>
</gene>
<name>A0A1I0WTC4_9CLOT</name>
<feature type="domain" description="Zinc-ribbon" evidence="2">
    <location>
        <begin position="412"/>
        <end position="434"/>
    </location>
</feature>
<dbReference type="Pfam" id="PF13240">
    <property type="entry name" value="Zn_Ribbon_1"/>
    <property type="match status" value="1"/>
</dbReference>
<dbReference type="InterPro" id="IPR033880">
    <property type="entry name" value="SPFH_YdjI"/>
</dbReference>
<keyword evidence="5" id="KW-1185">Reference proteome</keyword>
<evidence type="ECO:0000313" key="5">
    <source>
        <dbReference type="Proteomes" id="UP000198619"/>
    </source>
</evidence>
<dbReference type="Pfam" id="PF12773">
    <property type="entry name" value="DZR"/>
    <property type="match status" value="2"/>
</dbReference>
<dbReference type="InterPro" id="IPR025874">
    <property type="entry name" value="DZR"/>
</dbReference>
<proteinExistence type="predicted"/>
<dbReference type="Proteomes" id="UP000198619">
    <property type="component" value="Unassembled WGS sequence"/>
</dbReference>
<organism evidence="4 5">
    <name type="scientific">Clostridium frigidicarnis</name>
    <dbReference type="NCBI Taxonomy" id="84698"/>
    <lineage>
        <taxon>Bacteria</taxon>
        <taxon>Bacillati</taxon>
        <taxon>Bacillota</taxon>
        <taxon>Clostridia</taxon>
        <taxon>Eubacteriales</taxon>
        <taxon>Clostridiaceae</taxon>
        <taxon>Clostridium</taxon>
    </lineage>
</organism>
<feature type="domain" description="DZANK-type" evidence="1">
    <location>
        <begin position="362"/>
        <end position="406"/>
    </location>
</feature>
<evidence type="ECO:0000259" key="3">
    <source>
        <dbReference type="Pfam" id="PF13421"/>
    </source>
</evidence>
<dbReference type="Pfam" id="PF13421">
    <property type="entry name" value="Band_7_1"/>
    <property type="match status" value="1"/>
</dbReference>
<protein>
    <submittedName>
        <fullName evidence="4">Membrane protease subunit, stomatin/prohibitin family, contains C-terminal Zn-ribbon domain</fullName>
    </submittedName>
</protein>
<keyword evidence="4" id="KW-0378">Hydrolase</keyword>
<dbReference type="PANTHER" id="PTHR37826:SF2">
    <property type="entry name" value="ZINC-RIBBON DOMAIN-CONTAINING PROTEIN"/>
    <property type="match status" value="1"/>
</dbReference>
<dbReference type="InterPro" id="IPR026870">
    <property type="entry name" value="Zinc_ribbon_dom"/>
</dbReference>
<dbReference type="InterPro" id="IPR036013">
    <property type="entry name" value="Band_7/SPFH_dom_sf"/>
</dbReference>
<dbReference type="AlphaFoldDB" id="A0A1I0WTC4"/>
<sequence length="434" mass="47918">MGMIKVVKYNGGPDVFAWKYPSEDLGNWTQLIVNESQEAILYKGGQAFDLFAAGRHILDTANIPLLNNIINLPFGGESPFTAEVWYVNKAYSLDIKWGTPTPIQIQDPKYKLFVPVRSFGQFGIQIDDSRKFLGKLVGTLSVFGKESIIKYFKGLYLTKVKDAISSFFIKKKISILEINAYLEEISEYLKESISPVMDEYGVKLVNFYVNDINVPEDDIAVSKLKAALAKKAEMDIVGYDYVQERSFDTLEGAATNPGSAQASMLGASIGLGMGTVVGGALGNQIGVISQNLNTKYATKVCPNCKNQMESEKRFCSLCGYDTSINKEEKKNNDVKIKCDKCGCEIGHNMKFCPQCGGVYNPCPKCKEDVPDGMSICPKCGFEMPRPCPKCGNIIENNNAKFCIECGFSLIKKCSKCNAEIKNDSKFCSECGNKL</sequence>
<dbReference type="EMBL" id="FOKI01000006">
    <property type="protein sequence ID" value="SFA91677.1"/>
    <property type="molecule type" value="Genomic_DNA"/>
</dbReference>
<dbReference type="STRING" id="84698.SAMN04488528_100630"/>
<dbReference type="PANTHER" id="PTHR37826">
    <property type="entry name" value="FLOTILLIN BAND_7_5 DOMAIN PROTEIN"/>
    <property type="match status" value="1"/>
</dbReference>
<dbReference type="RefSeq" id="WP_090039404.1">
    <property type="nucleotide sequence ID" value="NZ_FOKI01000006.1"/>
</dbReference>
<dbReference type="OrthoDB" id="9788304at2"/>
<dbReference type="GO" id="GO:0008233">
    <property type="term" value="F:peptidase activity"/>
    <property type="evidence" value="ECO:0007669"/>
    <property type="project" value="UniProtKB-KW"/>
</dbReference>
<reference evidence="4 5" key="1">
    <citation type="submission" date="2016-10" db="EMBL/GenBank/DDBJ databases">
        <authorList>
            <person name="de Groot N.N."/>
        </authorList>
    </citation>
    <scope>NUCLEOTIDE SEQUENCE [LARGE SCALE GENOMIC DNA]</scope>
    <source>
        <strain evidence="4 5">DSM 12271</strain>
    </source>
</reference>
<evidence type="ECO:0000313" key="4">
    <source>
        <dbReference type="EMBL" id="SFA91677.1"/>
    </source>
</evidence>
<dbReference type="CDD" id="cd03408">
    <property type="entry name" value="SPFH_like_u1"/>
    <property type="match status" value="1"/>
</dbReference>